<dbReference type="InterPro" id="IPR007061">
    <property type="entry name" value="MST-like"/>
</dbReference>
<evidence type="ECO:0000313" key="2">
    <source>
        <dbReference type="Proteomes" id="UP000293342"/>
    </source>
</evidence>
<proteinExistence type="predicted"/>
<sequence>MLTGWLDVQRATVRLKCAGLTDEQAQLAVLPSSPRMTVKTLVAHLRWVELSWFEASFLGARELAVPDPLELPQPPGASLDELLHEYDQQCARSREIVAGHDLDDIEAWAPEGLDLLSLRWIVTHLLEETARHLGHLDALRELTDGTTGY</sequence>
<accession>A0A4R0KF60</accession>
<dbReference type="Pfam" id="PF04978">
    <property type="entry name" value="MST"/>
    <property type="match status" value="1"/>
</dbReference>
<dbReference type="EMBL" id="SJKD01000001">
    <property type="protein sequence ID" value="TCC54145.1"/>
    <property type="molecule type" value="Genomic_DNA"/>
</dbReference>
<dbReference type="OrthoDB" id="4548523at2"/>
<evidence type="ECO:0000313" key="1">
    <source>
        <dbReference type="EMBL" id="TCC54145.1"/>
    </source>
</evidence>
<dbReference type="SUPFAM" id="SSF109854">
    <property type="entry name" value="DinB/YfiT-like putative metalloenzymes"/>
    <property type="match status" value="1"/>
</dbReference>
<protein>
    <submittedName>
        <fullName evidence="1">DinB family protein</fullName>
    </submittedName>
</protein>
<name>A0A4R0KF60_9ACTN</name>
<dbReference type="InterPro" id="IPR034660">
    <property type="entry name" value="DinB/YfiT-like"/>
</dbReference>
<organism evidence="1 2">
    <name type="scientific">Kribbella capetownensis</name>
    <dbReference type="NCBI Taxonomy" id="1572659"/>
    <lineage>
        <taxon>Bacteria</taxon>
        <taxon>Bacillati</taxon>
        <taxon>Actinomycetota</taxon>
        <taxon>Actinomycetes</taxon>
        <taxon>Propionibacteriales</taxon>
        <taxon>Kribbellaceae</taxon>
        <taxon>Kribbella</taxon>
    </lineage>
</organism>
<reference evidence="1 2" key="1">
    <citation type="submission" date="2019-02" db="EMBL/GenBank/DDBJ databases">
        <title>Kribbella capetownensis sp. nov. and Kribbella speibonae sp. nov., isolated from soil.</title>
        <authorList>
            <person name="Curtis S.M."/>
            <person name="Norton I."/>
            <person name="Everest G.J."/>
            <person name="Meyers P.R."/>
        </authorList>
    </citation>
    <scope>NUCLEOTIDE SEQUENCE [LARGE SCALE GENOMIC DNA]</scope>
    <source>
        <strain evidence="1 2">YM53</strain>
    </source>
</reference>
<dbReference type="AlphaFoldDB" id="A0A4R0KF60"/>
<dbReference type="Proteomes" id="UP000293342">
    <property type="component" value="Unassembled WGS sequence"/>
</dbReference>
<gene>
    <name evidence="1" type="ORF">E0H75_06860</name>
</gene>
<comment type="caution">
    <text evidence="1">The sequence shown here is derived from an EMBL/GenBank/DDBJ whole genome shotgun (WGS) entry which is preliminary data.</text>
</comment>
<dbReference type="Gene3D" id="1.20.120.450">
    <property type="entry name" value="dinb family like domain"/>
    <property type="match status" value="1"/>
</dbReference>
<keyword evidence="2" id="KW-1185">Reference proteome</keyword>